<dbReference type="GO" id="GO:0009234">
    <property type="term" value="P:menaquinone biosynthetic process"/>
    <property type="evidence" value="ECO:0007669"/>
    <property type="project" value="InterPro"/>
</dbReference>
<dbReference type="Proteomes" id="UP000199516">
    <property type="component" value="Unassembled WGS sequence"/>
</dbReference>
<dbReference type="Gene3D" id="1.20.120.1450">
    <property type="match status" value="1"/>
</dbReference>
<sequence>MINVKHHTDELKVIEEIFAEKTAHPYLDVYIEKPRIDYDVILFLLEIIHSHQVTGKERREQILAALFINAAFFTHERVCNDMLETGERKPRQLTVLAGDFFSSLYYSMLVDNGHVEILPVFSHSIQKINEAKMALHFYEGDSERELMERLYSEEGTLLRNIADFYNESHLGTLAETFFLLKKLVNVRHETTDAALSTIHTAIYTCTEGEQADDVKNWPPENVANFLDRKIMELRQTLTTQLSSSYMKSTALYPRVMKWSLEDNRLWTK</sequence>
<dbReference type="InterPro" id="IPR009920">
    <property type="entry name" value="HEPPP_synth_su1"/>
</dbReference>
<name>A0A1I1ZPX8_9BACI</name>
<reference evidence="1 2" key="1">
    <citation type="submission" date="2016-10" db="EMBL/GenBank/DDBJ databases">
        <authorList>
            <person name="de Groot N.N."/>
        </authorList>
    </citation>
    <scope>NUCLEOTIDE SEQUENCE [LARGE SCALE GENOMIC DNA]</scope>
    <source>
        <strain evidence="1 2">DSM 23995</strain>
    </source>
</reference>
<evidence type="ECO:0000313" key="1">
    <source>
        <dbReference type="EMBL" id="SFE33864.1"/>
    </source>
</evidence>
<evidence type="ECO:0000313" key="2">
    <source>
        <dbReference type="Proteomes" id="UP000199516"/>
    </source>
</evidence>
<dbReference type="RefSeq" id="WP_091656604.1">
    <property type="nucleotide sequence ID" value="NZ_FONT01000001.1"/>
</dbReference>
<keyword evidence="2" id="KW-1185">Reference proteome</keyword>
<dbReference type="AlphaFoldDB" id="A0A1I1ZPX8"/>
<protein>
    <submittedName>
        <fullName evidence="1">Heptaprenyl diphosphate synthase</fullName>
    </submittedName>
</protein>
<organism evidence="1 2">
    <name type="scientific">Alteribacillus iranensis</name>
    <dbReference type="NCBI Taxonomy" id="930128"/>
    <lineage>
        <taxon>Bacteria</taxon>
        <taxon>Bacillati</taxon>
        <taxon>Bacillota</taxon>
        <taxon>Bacilli</taxon>
        <taxon>Bacillales</taxon>
        <taxon>Bacillaceae</taxon>
        <taxon>Alteribacillus</taxon>
    </lineage>
</organism>
<dbReference type="Pfam" id="PF07307">
    <property type="entry name" value="HEPPP_synt_1"/>
    <property type="match status" value="1"/>
</dbReference>
<dbReference type="STRING" id="930128.SAMN05192532_101381"/>
<accession>A0A1I1ZPX8</accession>
<dbReference type="OrthoDB" id="2417886at2"/>
<proteinExistence type="predicted"/>
<dbReference type="EMBL" id="FONT01000001">
    <property type="protein sequence ID" value="SFE33864.1"/>
    <property type="molecule type" value="Genomic_DNA"/>
</dbReference>
<gene>
    <name evidence="1" type="ORF">SAMN05192532_101381</name>
</gene>